<dbReference type="SUPFAM" id="SSF55874">
    <property type="entry name" value="ATPase domain of HSP90 chaperone/DNA topoisomerase II/histidine kinase"/>
    <property type="match status" value="1"/>
</dbReference>
<reference evidence="3 4" key="1">
    <citation type="submission" date="2016-11" db="EMBL/GenBank/DDBJ databases">
        <authorList>
            <person name="Manzoor S."/>
        </authorList>
    </citation>
    <scope>NUCLEOTIDE SEQUENCE [LARGE SCALE GENOMIC DNA]</scope>
    <source>
        <strain evidence="3">Clostridium ultunense strain Esp</strain>
    </source>
</reference>
<dbReference type="PANTHER" id="PTHR35526">
    <property type="entry name" value="ANTI-SIGMA-F FACTOR RSBW-RELATED"/>
    <property type="match status" value="1"/>
</dbReference>
<keyword evidence="1" id="KW-0808">Transferase</keyword>
<sequence>MGVMELSFIFQGSVRSNLDDIKIFIKKVLNKVENIIHDKDLIFDLKLILNELIINSVIHGNQCNDNKYVKLFLEIAGDTIRIEVSDEGEGIDFDIASYNPTELKCCGRGLVIVDGLSDEVYIDNNRIVAVKYME</sequence>
<evidence type="ECO:0000259" key="2">
    <source>
        <dbReference type="Pfam" id="PF13581"/>
    </source>
</evidence>
<dbReference type="CDD" id="cd16936">
    <property type="entry name" value="HATPase_RsbW-like"/>
    <property type="match status" value="1"/>
</dbReference>
<dbReference type="InterPro" id="IPR003594">
    <property type="entry name" value="HATPase_dom"/>
</dbReference>
<proteinExistence type="predicted"/>
<dbReference type="Gene3D" id="3.30.565.10">
    <property type="entry name" value="Histidine kinase-like ATPase, C-terminal domain"/>
    <property type="match status" value="1"/>
</dbReference>
<feature type="domain" description="Histidine kinase/HSP90-like ATPase" evidence="2">
    <location>
        <begin position="30"/>
        <end position="124"/>
    </location>
</feature>
<dbReference type="Proteomes" id="UP000245423">
    <property type="component" value="Chromosome 1"/>
</dbReference>
<name>M1ZDU7_9FIRM</name>
<dbReference type="Pfam" id="PF13581">
    <property type="entry name" value="HATPase_c_2"/>
    <property type="match status" value="1"/>
</dbReference>
<keyword evidence="4" id="KW-1185">Reference proteome</keyword>
<dbReference type="EMBL" id="LT669839">
    <property type="protein sequence ID" value="SHD75531.1"/>
    <property type="molecule type" value="Genomic_DNA"/>
</dbReference>
<dbReference type="PANTHER" id="PTHR35526:SF3">
    <property type="entry name" value="ANTI-SIGMA-F FACTOR RSBW"/>
    <property type="match status" value="1"/>
</dbReference>
<keyword evidence="1" id="KW-0418">Kinase</keyword>
<accession>M1ZDU7</accession>
<dbReference type="InterPro" id="IPR036890">
    <property type="entry name" value="HATPase_C_sf"/>
</dbReference>
<keyword evidence="1" id="KW-0723">Serine/threonine-protein kinase</keyword>
<evidence type="ECO:0000313" key="4">
    <source>
        <dbReference type="Proteomes" id="UP000245423"/>
    </source>
</evidence>
<evidence type="ECO:0000313" key="3">
    <source>
        <dbReference type="EMBL" id="SHD75531.1"/>
    </source>
</evidence>
<dbReference type="AlphaFoldDB" id="M1ZDU7"/>
<protein>
    <recommendedName>
        <fullName evidence="2">Histidine kinase/HSP90-like ATPase domain-containing protein</fullName>
    </recommendedName>
</protein>
<dbReference type="GO" id="GO:0004674">
    <property type="term" value="F:protein serine/threonine kinase activity"/>
    <property type="evidence" value="ECO:0007669"/>
    <property type="project" value="UniProtKB-KW"/>
</dbReference>
<evidence type="ECO:0000256" key="1">
    <source>
        <dbReference type="ARBA" id="ARBA00022527"/>
    </source>
</evidence>
<gene>
    <name evidence="3" type="ORF">CUESP1_0132</name>
</gene>
<dbReference type="InterPro" id="IPR050267">
    <property type="entry name" value="Anti-sigma-factor_SerPK"/>
</dbReference>
<dbReference type="HOGENOM" id="CLU_090336_11_3_9"/>
<organism evidence="3 4">
    <name type="scientific">[Clostridium] ultunense Esp</name>
    <dbReference type="NCBI Taxonomy" id="1288971"/>
    <lineage>
        <taxon>Bacteria</taxon>
        <taxon>Bacillati</taxon>
        <taxon>Bacillota</taxon>
        <taxon>Tissierellia</taxon>
        <taxon>Tissierellales</taxon>
        <taxon>Tepidimicrobiaceae</taxon>
        <taxon>Schnuerera</taxon>
    </lineage>
</organism>